<evidence type="ECO:0000256" key="2">
    <source>
        <dbReference type="ARBA" id="ARBA00008072"/>
    </source>
</evidence>
<keyword evidence="4 6" id="KW-0862">Zinc</keyword>
<evidence type="ECO:0000256" key="4">
    <source>
        <dbReference type="ARBA" id="ARBA00022833"/>
    </source>
</evidence>
<keyword evidence="9" id="KW-1185">Reference proteome</keyword>
<proteinExistence type="inferred from homology"/>
<organism evidence="8 9">
    <name type="scientific">Caballeronia glathei</name>
    <dbReference type="NCBI Taxonomy" id="60547"/>
    <lineage>
        <taxon>Bacteria</taxon>
        <taxon>Pseudomonadati</taxon>
        <taxon>Pseudomonadota</taxon>
        <taxon>Betaproteobacteria</taxon>
        <taxon>Burkholderiales</taxon>
        <taxon>Burkholderiaceae</taxon>
        <taxon>Caballeronia</taxon>
    </lineage>
</organism>
<comment type="cofactor">
    <cofactor evidence="1 6">
        <name>Zn(2+)</name>
        <dbReference type="ChEBI" id="CHEBI:29105"/>
    </cofactor>
</comment>
<dbReference type="CDD" id="cd08286">
    <property type="entry name" value="FDH_like_ADH2"/>
    <property type="match status" value="1"/>
</dbReference>
<dbReference type="EMBL" id="JFHC01000022">
    <property type="protein sequence ID" value="KDR41935.1"/>
    <property type="molecule type" value="Genomic_DNA"/>
</dbReference>
<dbReference type="InterPro" id="IPR036291">
    <property type="entry name" value="NAD(P)-bd_dom_sf"/>
</dbReference>
<dbReference type="Pfam" id="PF08240">
    <property type="entry name" value="ADH_N"/>
    <property type="match status" value="1"/>
</dbReference>
<accession>A0A069PMU6</accession>
<evidence type="ECO:0000256" key="6">
    <source>
        <dbReference type="RuleBase" id="RU361277"/>
    </source>
</evidence>
<evidence type="ECO:0000256" key="5">
    <source>
        <dbReference type="ARBA" id="ARBA00023002"/>
    </source>
</evidence>
<dbReference type="PANTHER" id="PTHR42813:SF4">
    <property type="entry name" value="NADP-DEPENDENT ISOPROPANOL DEHYDROGENASE"/>
    <property type="match status" value="1"/>
</dbReference>
<comment type="caution">
    <text evidence="8">The sequence shown here is derived from an EMBL/GenBank/DDBJ whole genome shotgun (WGS) entry which is preliminary data.</text>
</comment>
<evidence type="ECO:0000259" key="7">
    <source>
        <dbReference type="SMART" id="SM00829"/>
    </source>
</evidence>
<dbReference type="InterPro" id="IPR011032">
    <property type="entry name" value="GroES-like_sf"/>
</dbReference>
<dbReference type="Gene3D" id="3.40.50.720">
    <property type="entry name" value="NAD(P)-binding Rossmann-like Domain"/>
    <property type="match status" value="1"/>
</dbReference>
<dbReference type="InterPro" id="IPR020843">
    <property type="entry name" value="ER"/>
</dbReference>
<comment type="similarity">
    <text evidence="2 6">Belongs to the zinc-containing alcohol dehydrogenase family.</text>
</comment>
<dbReference type="AlphaFoldDB" id="A0A069PMU6"/>
<keyword evidence="3 6" id="KW-0479">Metal-binding</keyword>
<dbReference type="InterPro" id="IPR013154">
    <property type="entry name" value="ADH-like_N"/>
</dbReference>
<evidence type="ECO:0000313" key="9">
    <source>
        <dbReference type="Proteomes" id="UP000027466"/>
    </source>
</evidence>
<dbReference type="RefSeq" id="WP_035934488.1">
    <property type="nucleotide sequence ID" value="NZ_CADFFX010000010.1"/>
</dbReference>
<dbReference type="SMART" id="SM00829">
    <property type="entry name" value="PKS_ER"/>
    <property type="match status" value="1"/>
</dbReference>
<gene>
    <name evidence="8" type="ORF">BG61_14560</name>
</gene>
<dbReference type="PROSITE" id="PS00059">
    <property type="entry name" value="ADH_ZINC"/>
    <property type="match status" value="1"/>
</dbReference>
<reference evidence="8 9" key="1">
    <citation type="submission" date="2014-03" db="EMBL/GenBank/DDBJ databases">
        <title>Draft Genome Sequences of Four Burkholderia Strains.</title>
        <authorList>
            <person name="Liu X.Y."/>
            <person name="Li C.X."/>
            <person name="Xu J.H."/>
        </authorList>
    </citation>
    <scope>NUCLEOTIDE SEQUENCE [LARGE SCALE GENOMIC DNA]</scope>
    <source>
        <strain evidence="8 9">DSM 50014</strain>
    </source>
</reference>
<keyword evidence="5" id="KW-0560">Oxidoreductase</keyword>
<protein>
    <submittedName>
        <fullName evidence="8">Alcohol dehydrogenase</fullName>
    </submittedName>
</protein>
<evidence type="ECO:0000256" key="3">
    <source>
        <dbReference type="ARBA" id="ARBA00022723"/>
    </source>
</evidence>
<feature type="domain" description="Enoyl reductase (ER)" evidence="7">
    <location>
        <begin position="10"/>
        <end position="343"/>
    </location>
</feature>
<dbReference type="PANTHER" id="PTHR42813">
    <property type="entry name" value="ZINC-TYPE ALCOHOL DEHYDROGENASE-LIKE"/>
    <property type="match status" value="1"/>
</dbReference>
<dbReference type="STRING" id="60547.GCA_000751215_03962"/>
<name>A0A069PMU6_9BURK</name>
<evidence type="ECO:0000313" key="8">
    <source>
        <dbReference type="EMBL" id="KDR41935.1"/>
    </source>
</evidence>
<dbReference type="Proteomes" id="UP000027466">
    <property type="component" value="Unassembled WGS sequence"/>
</dbReference>
<evidence type="ECO:0000256" key="1">
    <source>
        <dbReference type="ARBA" id="ARBA00001947"/>
    </source>
</evidence>
<dbReference type="GO" id="GO:0008270">
    <property type="term" value="F:zinc ion binding"/>
    <property type="evidence" value="ECO:0007669"/>
    <property type="project" value="InterPro"/>
</dbReference>
<dbReference type="Gene3D" id="3.90.180.10">
    <property type="entry name" value="Medium-chain alcohol dehydrogenases, catalytic domain"/>
    <property type="match status" value="1"/>
</dbReference>
<dbReference type="SUPFAM" id="SSF51735">
    <property type="entry name" value="NAD(P)-binding Rossmann-fold domains"/>
    <property type="match status" value="1"/>
</dbReference>
<dbReference type="Pfam" id="PF00107">
    <property type="entry name" value="ADH_zinc_N"/>
    <property type="match status" value="1"/>
</dbReference>
<dbReference type="InterPro" id="IPR002328">
    <property type="entry name" value="ADH_Zn_CS"/>
</dbReference>
<dbReference type="GO" id="GO:0016616">
    <property type="term" value="F:oxidoreductase activity, acting on the CH-OH group of donors, NAD or NADP as acceptor"/>
    <property type="evidence" value="ECO:0007669"/>
    <property type="project" value="UniProtKB-ARBA"/>
</dbReference>
<sequence length="346" mass="36362">MKALVYHGPGQKSLDERPMPEIAAPTDAIIKVTRTTICGTDLHILKGDVPSCQPGRILGHEGVGIVEQVGGAVAAFKPGDHVLISCISSCGKCDACRRGMYSHCATGGWILGHRIDGTQAEYVRIPHADTSLYPVPQGVEEEALVMLSDILPTGFECGVLNGKVQPGSTVAIVGAGPIGLAALLTAQFYAPAQIVMIDRDPNRLEVAQTFGASACIDIARADPVAEIMTLTDGAGVDCAIEAVGVPATFELCQAIVAAGGTIANVGVHGVKADLHLETLWDRNITITTRLVDTVSTPMLLKTVRAGRLAPMKLITHHFRLDDIMNAYDTFGRAAETGALKVIIEAA</sequence>
<dbReference type="SUPFAM" id="SSF50129">
    <property type="entry name" value="GroES-like"/>
    <property type="match status" value="1"/>
</dbReference>
<dbReference type="InterPro" id="IPR013149">
    <property type="entry name" value="ADH-like_C"/>
</dbReference>